<keyword evidence="3" id="KW-0812">Transmembrane</keyword>
<evidence type="ECO:0000256" key="3">
    <source>
        <dbReference type="SAM" id="Phobius"/>
    </source>
</evidence>
<sequence>MDNSTVTFILTLVVAFIFLRWFISPDLPQQSVKKGAVKAKKAKRTKAVNEEGVEEESSDEEFDIHSPMNNVKARAVSSSMIEVVQTLAPQLTEAQIRWDLENNGGSVSLTVDKFMETGSLPFPPDTAPQAATASRSGDEVAGDGANVAKRSGLEKAKSEELTPSTTGWSDDKQERSKLLQKKREEMVDKARKRLAAQLDGA</sequence>
<name>A0A1E3QX74_9ASCO</name>
<dbReference type="RefSeq" id="XP_018987611.1">
    <property type="nucleotide sequence ID" value="XM_019130681.1"/>
</dbReference>
<proteinExistence type="predicted"/>
<feature type="transmembrane region" description="Helical" evidence="3">
    <location>
        <begin position="6"/>
        <end position="23"/>
    </location>
</feature>
<evidence type="ECO:0000313" key="6">
    <source>
        <dbReference type="Proteomes" id="UP000094336"/>
    </source>
</evidence>
<dbReference type="STRING" id="984486.A0A1E3QX74"/>
<feature type="domain" description="CUE" evidence="4">
    <location>
        <begin position="76"/>
        <end position="120"/>
    </location>
</feature>
<organism evidence="5 6">
    <name type="scientific">Babjeviella inositovora NRRL Y-12698</name>
    <dbReference type="NCBI Taxonomy" id="984486"/>
    <lineage>
        <taxon>Eukaryota</taxon>
        <taxon>Fungi</taxon>
        <taxon>Dikarya</taxon>
        <taxon>Ascomycota</taxon>
        <taxon>Saccharomycotina</taxon>
        <taxon>Pichiomycetes</taxon>
        <taxon>Serinales incertae sedis</taxon>
        <taxon>Babjeviella</taxon>
    </lineage>
</organism>
<feature type="region of interest" description="Disordered" evidence="2">
    <location>
        <begin position="120"/>
        <end position="176"/>
    </location>
</feature>
<keyword evidence="3" id="KW-0472">Membrane</keyword>
<dbReference type="GeneID" id="30148534"/>
<dbReference type="Pfam" id="PF02845">
    <property type="entry name" value="CUE"/>
    <property type="match status" value="1"/>
</dbReference>
<keyword evidence="1" id="KW-0833">Ubl conjugation pathway</keyword>
<dbReference type="InterPro" id="IPR003892">
    <property type="entry name" value="CUE"/>
</dbReference>
<accession>A0A1E3QX74</accession>
<protein>
    <recommendedName>
        <fullName evidence="4">CUE domain-containing protein</fullName>
    </recommendedName>
</protein>
<dbReference type="CDD" id="cd14424">
    <property type="entry name" value="CUE_Cue1p_like"/>
    <property type="match status" value="1"/>
</dbReference>
<dbReference type="Proteomes" id="UP000094336">
    <property type="component" value="Unassembled WGS sequence"/>
</dbReference>
<dbReference type="OrthoDB" id="3824970at2759"/>
<dbReference type="PROSITE" id="PS51140">
    <property type="entry name" value="CUE"/>
    <property type="match status" value="1"/>
</dbReference>
<evidence type="ECO:0000259" key="4">
    <source>
        <dbReference type="PROSITE" id="PS51140"/>
    </source>
</evidence>
<dbReference type="Gene3D" id="1.10.8.10">
    <property type="entry name" value="DNA helicase RuvA subunit, C-terminal domain"/>
    <property type="match status" value="1"/>
</dbReference>
<evidence type="ECO:0000256" key="2">
    <source>
        <dbReference type="SAM" id="MobiDB-lite"/>
    </source>
</evidence>
<evidence type="ECO:0000313" key="5">
    <source>
        <dbReference type="EMBL" id="ODQ82283.1"/>
    </source>
</evidence>
<keyword evidence="6" id="KW-1185">Reference proteome</keyword>
<keyword evidence="3" id="KW-1133">Transmembrane helix</keyword>
<gene>
    <name evidence="5" type="ORF">BABINDRAFT_169674</name>
</gene>
<dbReference type="EMBL" id="KV454426">
    <property type="protein sequence ID" value="ODQ82283.1"/>
    <property type="molecule type" value="Genomic_DNA"/>
</dbReference>
<feature type="compositionally biased region" description="Basic and acidic residues" evidence="2">
    <location>
        <begin position="151"/>
        <end position="160"/>
    </location>
</feature>
<evidence type="ECO:0000256" key="1">
    <source>
        <dbReference type="ARBA" id="ARBA00022786"/>
    </source>
</evidence>
<dbReference type="GO" id="GO:0043130">
    <property type="term" value="F:ubiquitin binding"/>
    <property type="evidence" value="ECO:0007669"/>
    <property type="project" value="InterPro"/>
</dbReference>
<dbReference type="AlphaFoldDB" id="A0A1E3QX74"/>
<reference evidence="6" key="1">
    <citation type="submission" date="2016-05" db="EMBL/GenBank/DDBJ databases">
        <title>Comparative genomics of biotechnologically important yeasts.</title>
        <authorList>
            <consortium name="DOE Joint Genome Institute"/>
            <person name="Riley R."/>
            <person name="Haridas S."/>
            <person name="Wolfe K.H."/>
            <person name="Lopes M.R."/>
            <person name="Hittinger C.T."/>
            <person name="Goker M."/>
            <person name="Salamov A."/>
            <person name="Wisecaver J."/>
            <person name="Long T.M."/>
            <person name="Aerts A.L."/>
            <person name="Barry K."/>
            <person name="Choi C."/>
            <person name="Clum A."/>
            <person name="Coughlan A.Y."/>
            <person name="Deshpande S."/>
            <person name="Douglass A.P."/>
            <person name="Hanson S.J."/>
            <person name="Klenk H.-P."/>
            <person name="Labutti K."/>
            <person name="Lapidus A."/>
            <person name="Lindquist E."/>
            <person name="Lipzen A."/>
            <person name="Meier-Kolthoff J.P."/>
            <person name="Ohm R.A."/>
            <person name="Otillar R.P."/>
            <person name="Pangilinan J."/>
            <person name="Peng Y."/>
            <person name="Rokas A."/>
            <person name="Rosa C.A."/>
            <person name="Scheuner C."/>
            <person name="Sibirny A.A."/>
            <person name="Slot J.C."/>
            <person name="Stielow J.B."/>
            <person name="Sun H."/>
            <person name="Kurtzman C.P."/>
            <person name="Blackwell M."/>
            <person name="Grigoriev I.V."/>
            <person name="Jeffries T.W."/>
        </authorList>
    </citation>
    <scope>NUCLEOTIDE SEQUENCE [LARGE SCALE GENOMIC DNA]</scope>
    <source>
        <strain evidence="6">NRRL Y-12698</strain>
    </source>
</reference>